<comment type="caution">
    <text evidence="2">The sequence shown here is derived from an EMBL/GenBank/DDBJ whole genome shotgun (WGS) entry which is preliminary data.</text>
</comment>
<evidence type="ECO:0000313" key="1">
    <source>
        <dbReference type="EMBL" id="MDK4300967.1"/>
    </source>
</evidence>
<evidence type="ECO:0000313" key="4">
    <source>
        <dbReference type="Proteomes" id="UP001243856"/>
    </source>
</evidence>
<evidence type="ECO:0000313" key="2">
    <source>
        <dbReference type="EMBL" id="MDK4326243.1"/>
    </source>
</evidence>
<proteinExistence type="predicted"/>
<sequence>MPIKLPENAPTTDNAVLAFIEKIAVGIASIISGIADPFVQAFSSHL</sequence>
<organism evidence="2 3">
    <name type="scientific">Corynebacterium propinquum</name>
    <dbReference type="NCBI Taxonomy" id="43769"/>
    <lineage>
        <taxon>Bacteria</taxon>
        <taxon>Bacillati</taxon>
        <taxon>Actinomycetota</taxon>
        <taxon>Actinomycetes</taxon>
        <taxon>Mycobacteriales</taxon>
        <taxon>Corynebacteriaceae</taxon>
        <taxon>Corynebacterium</taxon>
    </lineage>
</organism>
<dbReference type="AlphaFoldDB" id="A0AAP4FA62"/>
<protein>
    <submittedName>
        <fullName evidence="2">Uncharacterized protein</fullName>
    </submittedName>
</protein>
<gene>
    <name evidence="1" type="ORF">QPX45_06870</name>
    <name evidence="2" type="ORF">QPX54_06940</name>
</gene>
<dbReference type="Proteomes" id="UP001226160">
    <property type="component" value="Unassembled WGS sequence"/>
</dbReference>
<evidence type="ECO:0000313" key="3">
    <source>
        <dbReference type="Proteomes" id="UP001226160"/>
    </source>
</evidence>
<dbReference type="EMBL" id="JASNVP010000005">
    <property type="protein sequence ID" value="MDK4326243.1"/>
    <property type="molecule type" value="Genomic_DNA"/>
</dbReference>
<keyword evidence="4" id="KW-1185">Reference proteome</keyword>
<accession>A0AAP4FA62</accession>
<dbReference type="Proteomes" id="UP001243856">
    <property type="component" value="Unassembled WGS sequence"/>
</dbReference>
<dbReference type="GeneID" id="64188906"/>
<dbReference type="RefSeq" id="WP_018120966.1">
    <property type="nucleotide sequence ID" value="NZ_CABIYR010000001.1"/>
</dbReference>
<reference evidence="2 4" key="1">
    <citation type="submission" date="2023-05" db="EMBL/GenBank/DDBJ databases">
        <title>Metabolic capabilities are highly conserved among human nasal-associated Corynebacterium species in pangenomic analyses.</title>
        <authorList>
            <person name="Tran T.H."/>
            <person name="Roberts A.Q."/>
            <person name="Escapa I.F."/>
            <person name="Gao W."/>
            <person name="Conlan S."/>
            <person name="Kong H."/>
            <person name="Segre J.A."/>
            <person name="Kelly M.S."/>
            <person name="Lemon K.P."/>
        </authorList>
    </citation>
    <scope>NUCLEOTIDE SEQUENCE</scope>
    <source>
        <strain evidence="2">KPL2654</strain>
        <strain evidence="1 4">KPL2811</strain>
    </source>
</reference>
<dbReference type="EMBL" id="JASNVK010000010">
    <property type="protein sequence ID" value="MDK4300967.1"/>
    <property type="molecule type" value="Genomic_DNA"/>
</dbReference>
<name>A0AAP4FA62_9CORY</name>